<dbReference type="Pfam" id="PF12833">
    <property type="entry name" value="HTH_18"/>
    <property type="match status" value="1"/>
</dbReference>
<reference evidence="5 6" key="1">
    <citation type="submission" date="2024-06" db="EMBL/GenBank/DDBJ databases">
        <title>Chitinophaga defluvii sp. nov., isolated from municipal sewage.</title>
        <authorList>
            <person name="Zhang L."/>
        </authorList>
    </citation>
    <scope>NUCLEOTIDE SEQUENCE [LARGE SCALE GENOMIC DNA]</scope>
    <source>
        <strain evidence="5 6">H8</strain>
    </source>
</reference>
<dbReference type="InterPro" id="IPR018060">
    <property type="entry name" value="HTH_AraC"/>
</dbReference>
<evidence type="ECO:0000259" key="4">
    <source>
        <dbReference type="PROSITE" id="PS01124"/>
    </source>
</evidence>
<dbReference type="RefSeq" id="WP_354661117.1">
    <property type="nucleotide sequence ID" value="NZ_JBEXAC010000002.1"/>
</dbReference>
<dbReference type="SUPFAM" id="SSF46689">
    <property type="entry name" value="Homeodomain-like"/>
    <property type="match status" value="2"/>
</dbReference>
<evidence type="ECO:0000256" key="3">
    <source>
        <dbReference type="ARBA" id="ARBA00023163"/>
    </source>
</evidence>
<dbReference type="EMBL" id="JBEXAC010000002">
    <property type="protein sequence ID" value="MET6998472.1"/>
    <property type="molecule type" value="Genomic_DNA"/>
</dbReference>
<proteinExistence type="predicted"/>
<dbReference type="Gene3D" id="1.10.10.60">
    <property type="entry name" value="Homeodomain-like"/>
    <property type="match status" value="2"/>
</dbReference>
<evidence type="ECO:0000256" key="2">
    <source>
        <dbReference type="ARBA" id="ARBA00023125"/>
    </source>
</evidence>
<gene>
    <name evidence="5" type="ORF">ABR189_13885</name>
</gene>
<dbReference type="PANTHER" id="PTHR43280:SF34">
    <property type="entry name" value="ARAC-FAMILY TRANSCRIPTIONAL REGULATOR"/>
    <property type="match status" value="1"/>
</dbReference>
<evidence type="ECO:0000313" key="6">
    <source>
        <dbReference type="Proteomes" id="UP001549749"/>
    </source>
</evidence>
<organism evidence="5 6">
    <name type="scientific">Chitinophaga defluvii</name>
    <dbReference type="NCBI Taxonomy" id="3163343"/>
    <lineage>
        <taxon>Bacteria</taxon>
        <taxon>Pseudomonadati</taxon>
        <taxon>Bacteroidota</taxon>
        <taxon>Chitinophagia</taxon>
        <taxon>Chitinophagales</taxon>
        <taxon>Chitinophagaceae</taxon>
        <taxon>Chitinophaga</taxon>
    </lineage>
</organism>
<feature type="domain" description="HTH araC/xylS-type" evidence="4">
    <location>
        <begin position="192"/>
        <end position="290"/>
    </location>
</feature>
<dbReference type="PROSITE" id="PS01124">
    <property type="entry name" value="HTH_ARAC_FAMILY_2"/>
    <property type="match status" value="1"/>
</dbReference>
<dbReference type="PROSITE" id="PS00041">
    <property type="entry name" value="HTH_ARAC_FAMILY_1"/>
    <property type="match status" value="1"/>
</dbReference>
<evidence type="ECO:0000256" key="1">
    <source>
        <dbReference type="ARBA" id="ARBA00023015"/>
    </source>
</evidence>
<keyword evidence="1" id="KW-0805">Transcription regulation</keyword>
<keyword evidence="2" id="KW-0238">DNA-binding</keyword>
<dbReference type="InterPro" id="IPR014710">
    <property type="entry name" value="RmlC-like_jellyroll"/>
</dbReference>
<dbReference type="InterPro" id="IPR020449">
    <property type="entry name" value="Tscrpt_reg_AraC-type_HTH"/>
</dbReference>
<accession>A0ABV2T627</accession>
<comment type="caution">
    <text evidence="5">The sequence shown here is derived from an EMBL/GenBank/DDBJ whole genome shotgun (WGS) entry which is preliminary data.</text>
</comment>
<dbReference type="SMART" id="SM00342">
    <property type="entry name" value="HTH_ARAC"/>
    <property type="match status" value="1"/>
</dbReference>
<keyword evidence="3" id="KW-0804">Transcription</keyword>
<protein>
    <submittedName>
        <fullName evidence="5">AraC family transcriptional regulator</fullName>
    </submittedName>
</protein>
<sequence length="306" mass="35212">MRLLQTEITPLINDLFYIDVRKQPFLSSPFHAQPSFHAHPELELVFIVEGCGKRIINNKVEPFEAGDMVFVGSYVPHIWLSAPAFYEAHSPLESKAIVTYLNPKLFGDAFKYIREYDSIREMINQASRGIRILGETRKVIAEQLIRLSTQTGFEKVEGLLRILHLISVSSETSYIVDNHVDQLETADSDRLITVIKYIKEHLHQHISLKEIAAVACMKKQSFCRYFKSRTKKSFSHYLEELRMEYAKKLLLEDRGGITDVAHACGYISTSHFCKVFKDYNGKTPYQYKISINKGLVLKPGTLYPSW</sequence>
<evidence type="ECO:0000313" key="5">
    <source>
        <dbReference type="EMBL" id="MET6998472.1"/>
    </source>
</evidence>
<dbReference type="Proteomes" id="UP001549749">
    <property type="component" value="Unassembled WGS sequence"/>
</dbReference>
<dbReference type="PRINTS" id="PR00032">
    <property type="entry name" value="HTHARAC"/>
</dbReference>
<keyword evidence="6" id="KW-1185">Reference proteome</keyword>
<dbReference type="Gene3D" id="2.60.120.10">
    <property type="entry name" value="Jelly Rolls"/>
    <property type="match status" value="1"/>
</dbReference>
<name>A0ABV2T627_9BACT</name>
<dbReference type="SUPFAM" id="SSF51182">
    <property type="entry name" value="RmlC-like cupins"/>
    <property type="match status" value="1"/>
</dbReference>
<dbReference type="PANTHER" id="PTHR43280">
    <property type="entry name" value="ARAC-FAMILY TRANSCRIPTIONAL REGULATOR"/>
    <property type="match status" value="1"/>
</dbReference>
<dbReference type="InterPro" id="IPR009057">
    <property type="entry name" value="Homeodomain-like_sf"/>
</dbReference>
<dbReference type="InterPro" id="IPR018062">
    <property type="entry name" value="HTH_AraC-typ_CS"/>
</dbReference>
<dbReference type="InterPro" id="IPR011051">
    <property type="entry name" value="RmlC_Cupin_sf"/>
</dbReference>